<comment type="caution">
    <text evidence="2">The sequence shown here is derived from an EMBL/GenBank/DDBJ whole genome shotgun (WGS) entry which is preliminary data.</text>
</comment>
<feature type="compositionally biased region" description="Basic and acidic residues" evidence="1">
    <location>
        <begin position="614"/>
        <end position="626"/>
    </location>
</feature>
<keyword evidence="3" id="KW-1185">Reference proteome</keyword>
<feature type="region of interest" description="Disordered" evidence="1">
    <location>
        <begin position="151"/>
        <end position="180"/>
    </location>
</feature>
<evidence type="ECO:0000313" key="3">
    <source>
        <dbReference type="Proteomes" id="UP001140562"/>
    </source>
</evidence>
<dbReference type="AlphaFoldDB" id="A0A9W8X085"/>
<feature type="region of interest" description="Disordered" evidence="1">
    <location>
        <begin position="614"/>
        <end position="636"/>
    </location>
</feature>
<accession>A0A9W8X085</accession>
<feature type="region of interest" description="Disordered" evidence="1">
    <location>
        <begin position="25"/>
        <end position="56"/>
    </location>
</feature>
<name>A0A9W8X085_9PLEO</name>
<sequence length="636" mass="70528">MSFLTTGARKFTSWITSSPPVTVLGKRKAVSWEDEESDSSSDYDNDSIGSDDERSPLGEIECFSEDYEKSLPATKHTVTSAEVTHSRNASFLQNNATLRRVEQAIHGKYICEQDIQKELEAKSRQEHIGTVKPQSKRVTPEITKTASVTRRVTFEPTAGTSKPKSKPAVNPSPPKVPTRKALAITPKPTTPKAQWADKPNTRARELLKNGFHSPAAIVNDLQEPEYACRDIEIRDGVWKMMDQIKAFAKEHFRFEFKDKKRLRAAFESMPKETVTIIGCVASGGPAGASGWEDLFVDSDKRQALVCAIIGNVLVEQVFQHMFFGGTAEQIKEVAEIQHTQRNHDGFDRNTLYADKIRSFLSSQSPKGKASADASSLCLLVNFNAHTNHIIASLLTHLKPILSLHHLTPSTQSRALDTLIPSLHLITVFSGLLSLSMRLDSHTAYHLIPVFKEQPFTAPSMTCLNHDLMISTHPRGTGSQDLISASETARRATLPAEELERMQHDQGLIQITLFPGLTAYRLGGWETAASKPYASPQDVEFESGCEGAGVRCRPLTDAWVYCRWGRQRVWKDGKPADVRETHGVGWKGGFVEFYPGVPGVRDPDPERTERIVARKREEAAAAEKEAASDGEVEDEDA</sequence>
<feature type="compositionally biased region" description="Acidic residues" evidence="1">
    <location>
        <begin position="627"/>
        <end position="636"/>
    </location>
</feature>
<protein>
    <submittedName>
        <fullName evidence="2">Uncharacterized protein</fullName>
    </submittedName>
</protein>
<dbReference type="OrthoDB" id="309640at2759"/>
<feature type="compositionally biased region" description="Acidic residues" evidence="1">
    <location>
        <begin position="32"/>
        <end position="45"/>
    </location>
</feature>
<reference evidence="2" key="1">
    <citation type="submission" date="2022-10" db="EMBL/GenBank/DDBJ databases">
        <title>Tapping the CABI collections for fungal endophytes: first genome assemblies for Collariella, Neodidymelliopsis, Ascochyta clinopodiicola, Didymella pomorum, Didymosphaeria variabile, Neocosmospora piperis and Neocucurbitaria cava.</title>
        <authorList>
            <person name="Hill R."/>
        </authorList>
    </citation>
    <scope>NUCLEOTIDE SEQUENCE</scope>
    <source>
        <strain evidence="2">IMI 360193</strain>
    </source>
</reference>
<dbReference type="Proteomes" id="UP001140562">
    <property type="component" value="Unassembled WGS sequence"/>
</dbReference>
<proteinExistence type="predicted"/>
<dbReference type="EMBL" id="JAPEUV010000036">
    <property type="protein sequence ID" value="KAJ4337722.1"/>
    <property type="molecule type" value="Genomic_DNA"/>
</dbReference>
<organism evidence="2 3">
    <name type="scientific">Didymella glomerata</name>
    <dbReference type="NCBI Taxonomy" id="749621"/>
    <lineage>
        <taxon>Eukaryota</taxon>
        <taxon>Fungi</taxon>
        <taxon>Dikarya</taxon>
        <taxon>Ascomycota</taxon>
        <taxon>Pezizomycotina</taxon>
        <taxon>Dothideomycetes</taxon>
        <taxon>Pleosporomycetidae</taxon>
        <taxon>Pleosporales</taxon>
        <taxon>Pleosporineae</taxon>
        <taxon>Didymellaceae</taxon>
        <taxon>Didymella</taxon>
    </lineage>
</organism>
<gene>
    <name evidence="2" type="ORF">N0V87_004470</name>
</gene>
<evidence type="ECO:0000313" key="2">
    <source>
        <dbReference type="EMBL" id="KAJ4337722.1"/>
    </source>
</evidence>
<evidence type="ECO:0000256" key="1">
    <source>
        <dbReference type="SAM" id="MobiDB-lite"/>
    </source>
</evidence>